<dbReference type="SUPFAM" id="SSF50729">
    <property type="entry name" value="PH domain-like"/>
    <property type="match status" value="1"/>
</dbReference>
<proteinExistence type="predicted"/>
<reference evidence="2" key="2">
    <citation type="submission" date="2025-09" db="UniProtKB">
        <authorList>
            <consortium name="Ensembl"/>
        </authorList>
    </citation>
    <scope>IDENTIFICATION</scope>
</reference>
<evidence type="ECO:0000313" key="2">
    <source>
        <dbReference type="Ensembl" id="ENSCVAP00000004226.1"/>
    </source>
</evidence>
<name>A0A3Q2CGL4_CYPVA</name>
<dbReference type="Proteomes" id="UP000265020">
    <property type="component" value="Unassembled WGS sequence"/>
</dbReference>
<dbReference type="AlphaFoldDB" id="A0A3Q2CGL4"/>
<dbReference type="InterPro" id="IPR033927">
    <property type="entry name" value="WASPfam_EVH1"/>
</dbReference>
<dbReference type="InterPro" id="IPR011993">
    <property type="entry name" value="PH-like_dom_sf"/>
</dbReference>
<evidence type="ECO:0000259" key="1">
    <source>
        <dbReference type="PROSITE" id="PS50229"/>
    </source>
</evidence>
<accession>A0A3Q2CGL4</accession>
<reference evidence="2" key="1">
    <citation type="submission" date="2025-08" db="UniProtKB">
        <authorList>
            <consortium name="Ensembl"/>
        </authorList>
    </citation>
    <scope>IDENTIFICATION</scope>
</reference>
<dbReference type="FunFam" id="2.30.29.30:FF:000130">
    <property type="entry name" value="neural Wiskott-Aldrich syndrome protein"/>
    <property type="match status" value="1"/>
</dbReference>
<protein>
    <submittedName>
        <fullName evidence="2">Neural Wiskott-Aldrich syndrome protein-like</fullName>
    </submittedName>
</protein>
<dbReference type="RefSeq" id="XP_015244890.1">
    <property type="nucleotide sequence ID" value="XM_015389404.1"/>
</dbReference>
<dbReference type="OrthoDB" id="8963340at2759"/>
<keyword evidence="3" id="KW-1185">Reference proteome</keyword>
<dbReference type="OMA" id="DCIINKF"/>
<feature type="domain" description="WH1" evidence="1">
    <location>
        <begin position="27"/>
        <end position="139"/>
    </location>
</feature>
<dbReference type="Ensembl" id="ENSCVAT00000008693.1">
    <property type="protein sequence ID" value="ENSCVAP00000004226.1"/>
    <property type="gene ID" value="ENSCVAG00000005511.1"/>
</dbReference>
<dbReference type="InterPro" id="IPR000697">
    <property type="entry name" value="WH1/EVH1_dom"/>
</dbReference>
<dbReference type="CDD" id="cd01205">
    <property type="entry name" value="EVH1_WASP-like"/>
    <property type="match status" value="1"/>
</dbReference>
<dbReference type="InterPro" id="IPR036936">
    <property type="entry name" value="CRIB_dom_sf"/>
</dbReference>
<dbReference type="KEGG" id="cvg:107094012"/>
<dbReference type="SMART" id="SM00461">
    <property type="entry name" value="WH1"/>
    <property type="match status" value="1"/>
</dbReference>
<sequence length="339" mass="37965">MAVGRVLQSQVMSDLLTFREKGVIIGLLEPHCKLLKTTVAQILQAKDSGDESRSWHRLDCGVVCLVEDTSVQSYFLRLYCVQREKLLWEQELYIPFKYTASRAYFHTFPGEAHQVGLNFANENEAEEFQFAVEGVQEQLAAMINMTNTGEKSISSSNLPVSWKKDVGKLYKEPISTPRVSASQGLFSDLDHGMRRLLMEAGLSEEDLKHKDVPEVVDCIINHFGGVKAVQRELRKRGPVCQTLPRAAGASISMALHKGPLPPAPVTQNYQQTPENMTTTDEVLDTPTAGSAPGRMRRSASFKDVGFTPEPQGNDLFLNALREVFKQKQMFQQTSREFPN</sequence>
<organism evidence="2 3">
    <name type="scientific">Cyprinodon variegatus</name>
    <name type="common">Sheepshead minnow</name>
    <dbReference type="NCBI Taxonomy" id="28743"/>
    <lineage>
        <taxon>Eukaryota</taxon>
        <taxon>Metazoa</taxon>
        <taxon>Chordata</taxon>
        <taxon>Craniata</taxon>
        <taxon>Vertebrata</taxon>
        <taxon>Euteleostomi</taxon>
        <taxon>Actinopterygii</taxon>
        <taxon>Neopterygii</taxon>
        <taxon>Teleostei</taxon>
        <taxon>Neoteleostei</taxon>
        <taxon>Acanthomorphata</taxon>
        <taxon>Ovalentaria</taxon>
        <taxon>Atherinomorphae</taxon>
        <taxon>Cyprinodontiformes</taxon>
        <taxon>Cyprinodontidae</taxon>
        <taxon>Cyprinodon</taxon>
    </lineage>
</organism>
<dbReference type="GeneID" id="107094012"/>
<dbReference type="PROSITE" id="PS50229">
    <property type="entry name" value="WH1"/>
    <property type="match status" value="1"/>
</dbReference>
<dbReference type="Gene3D" id="2.30.29.30">
    <property type="entry name" value="Pleckstrin-homology domain (PH domain)/Phosphotyrosine-binding domain (PTB)"/>
    <property type="match status" value="1"/>
</dbReference>
<dbReference type="STRING" id="28743.ENSCVAP00000004226"/>
<evidence type="ECO:0000313" key="3">
    <source>
        <dbReference type="Proteomes" id="UP000265020"/>
    </source>
</evidence>
<dbReference type="Pfam" id="PF00568">
    <property type="entry name" value="WH1"/>
    <property type="match status" value="1"/>
</dbReference>
<dbReference type="Gene3D" id="3.90.810.10">
    <property type="entry name" value="CRIB domain"/>
    <property type="match status" value="1"/>
</dbReference>
<dbReference type="GeneTree" id="ENSGT00730000110895"/>